<evidence type="ECO:0000256" key="12">
    <source>
        <dbReference type="PIRNR" id="PIRNR003097"/>
    </source>
</evidence>
<evidence type="ECO:0000256" key="13">
    <source>
        <dbReference type="SAM" id="Phobius"/>
    </source>
</evidence>
<feature type="transmembrane region" description="Helical" evidence="13">
    <location>
        <begin position="27"/>
        <end position="47"/>
    </location>
</feature>
<dbReference type="AlphaFoldDB" id="A0A7D7SPT2"/>
<accession>A0A7D7SPT2</accession>
<dbReference type="GO" id="GO:0005886">
    <property type="term" value="C:plasma membrane"/>
    <property type="evidence" value="ECO:0007669"/>
    <property type="project" value="UniProtKB-SubCell"/>
</dbReference>
<dbReference type="Pfam" id="PF18075">
    <property type="entry name" value="FtsX_ECD"/>
    <property type="match status" value="1"/>
</dbReference>
<evidence type="ECO:0000256" key="4">
    <source>
        <dbReference type="ARBA" id="ARBA00021907"/>
    </source>
</evidence>
<evidence type="ECO:0000259" key="14">
    <source>
        <dbReference type="Pfam" id="PF02687"/>
    </source>
</evidence>
<dbReference type="PANTHER" id="PTHR47755:SF1">
    <property type="entry name" value="CELL DIVISION PROTEIN FTSX"/>
    <property type="match status" value="1"/>
</dbReference>
<dbReference type="EMBL" id="CP059567">
    <property type="protein sequence ID" value="QMT40550.1"/>
    <property type="molecule type" value="Genomic_DNA"/>
</dbReference>
<evidence type="ECO:0000256" key="2">
    <source>
        <dbReference type="ARBA" id="ARBA00007379"/>
    </source>
</evidence>
<evidence type="ECO:0000256" key="7">
    <source>
        <dbReference type="ARBA" id="ARBA00022618"/>
    </source>
</evidence>
<keyword evidence="7 12" id="KW-0132">Cell division</keyword>
<organism evidence="16 17">
    <name type="scientific">Neisseria shayeganii</name>
    <dbReference type="NCBI Taxonomy" id="607712"/>
    <lineage>
        <taxon>Bacteria</taxon>
        <taxon>Pseudomonadati</taxon>
        <taxon>Pseudomonadota</taxon>
        <taxon>Betaproteobacteria</taxon>
        <taxon>Neisseriales</taxon>
        <taxon>Neisseriaceae</taxon>
        <taxon>Neisseria</taxon>
    </lineage>
</organism>
<sequence length="304" mass="33824">MKHYLSLHLEAALQAFKALFKQPLGTLLVLLMLAVAMTLPLALYLGVQSSGTVLGRLNEAPQITLYLNHEADSAAAEYIRAKLAADVRIEKADFVSKQEGMRELQQAFQGQDLVSMLDSNPLPDVFAVSPRDGLTPEEQTALQQDLAALPQVDSAQMDAEWMQTLYQINTFVHQVFRFLALTLGVAFVLVAHNTIRLQILSRKEEIEITKLLGAPASFIRRPFIYQAVWQSALAAGLSLLLCGWLVQTTRPLIDRIFRPYGLHLDWRFFHGWEIAVVFAVVCGLGALGAWLAGSRHLLSFKARS</sequence>
<keyword evidence="8 13" id="KW-0812">Transmembrane</keyword>
<feature type="domain" description="FtsX extracellular" evidence="15">
    <location>
        <begin position="62"/>
        <end position="154"/>
    </location>
</feature>
<proteinExistence type="inferred from homology"/>
<evidence type="ECO:0000256" key="3">
    <source>
        <dbReference type="ARBA" id="ARBA00011160"/>
    </source>
</evidence>
<protein>
    <recommendedName>
        <fullName evidence="4 12">Cell division protein FtsX</fullName>
    </recommendedName>
</protein>
<evidence type="ECO:0000256" key="11">
    <source>
        <dbReference type="ARBA" id="ARBA00023306"/>
    </source>
</evidence>
<dbReference type="RefSeq" id="WP_182122198.1">
    <property type="nucleotide sequence ID" value="NZ_CP059567.1"/>
</dbReference>
<evidence type="ECO:0000256" key="10">
    <source>
        <dbReference type="ARBA" id="ARBA00023136"/>
    </source>
</evidence>
<feature type="domain" description="ABC3 transporter permease C-terminal" evidence="14">
    <location>
        <begin position="178"/>
        <end position="292"/>
    </location>
</feature>
<gene>
    <name evidence="16" type="ORF">H3L94_00315</name>
</gene>
<evidence type="ECO:0000256" key="6">
    <source>
        <dbReference type="ARBA" id="ARBA00022519"/>
    </source>
</evidence>
<evidence type="ECO:0000313" key="16">
    <source>
        <dbReference type="EMBL" id="QMT40550.1"/>
    </source>
</evidence>
<dbReference type="InterPro" id="IPR003838">
    <property type="entry name" value="ABC3_permease_C"/>
</dbReference>
<dbReference type="Proteomes" id="UP000514752">
    <property type="component" value="Chromosome"/>
</dbReference>
<dbReference type="Pfam" id="PF02687">
    <property type="entry name" value="FtsX"/>
    <property type="match status" value="1"/>
</dbReference>
<keyword evidence="5 12" id="KW-1003">Cell membrane</keyword>
<evidence type="ECO:0000256" key="5">
    <source>
        <dbReference type="ARBA" id="ARBA00022475"/>
    </source>
</evidence>
<feature type="transmembrane region" description="Helical" evidence="13">
    <location>
        <begin position="175"/>
        <end position="195"/>
    </location>
</feature>
<dbReference type="GO" id="GO:0051301">
    <property type="term" value="P:cell division"/>
    <property type="evidence" value="ECO:0007669"/>
    <property type="project" value="UniProtKB-KW"/>
</dbReference>
<evidence type="ECO:0000256" key="9">
    <source>
        <dbReference type="ARBA" id="ARBA00022989"/>
    </source>
</evidence>
<comment type="subunit">
    <text evidence="3">Forms a membrane-associated complex with FtsE.</text>
</comment>
<dbReference type="InterPro" id="IPR047590">
    <property type="entry name" value="FtsX_proteobact-type"/>
</dbReference>
<feature type="transmembrane region" description="Helical" evidence="13">
    <location>
        <begin position="266"/>
        <end position="293"/>
    </location>
</feature>
<comment type="subcellular location">
    <subcellularLocation>
        <location evidence="1">Cell inner membrane</location>
        <topology evidence="1">Multi-pass membrane protein</topology>
    </subcellularLocation>
</comment>
<keyword evidence="10 12" id="KW-0472">Membrane</keyword>
<dbReference type="KEGG" id="nsg:H3L94_00315"/>
<dbReference type="PANTHER" id="PTHR47755">
    <property type="entry name" value="CELL DIVISION PROTEIN FTSX"/>
    <property type="match status" value="1"/>
</dbReference>
<name>A0A7D7SPT2_9NEIS</name>
<keyword evidence="11 12" id="KW-0131">Cell cycle</keyword>
<dbReference type="InterPro" id="IPR004513">
    <property type="entry name" value="FtsX"/>
</dbReference>
<evidence type="ECO:0000259" key="15">
    <source>
        <dbReference type="Pfam" id="PF18075"/>
    </source>
</evidence>
<keyword evidence="9 13" id="KW-1133">Transmembrane helix</keyword>
<comment type="similarity">
    <text evidence="2 12">Belongs to the ABC-4 integral membrane protein family. FtsX subfamily.</text>
</comment>
<feature type="transmembrane region" description="Helical" evidence="13">
    <location>
        <begin position="227"/>
        <end position="246"/>
    </location>
</feature>
<keyword evidence="6 12" id="KW-0997">Cell inner membrane</keyword>
<dbReference type="NCBIfam" id="TIGR00439">
    <property type="entry name" value="FtsX_Gneg"/>
    <property type="match status" value="1"/>
</dbReference>
<dbReference type="GO" id="GO:0032153">
    <property type="term" value="C:cell division site"/>
    <property type="evidence" value="ECO:0007669"/>
    <property type="project" value="TreeGrafter"/>
</dbReference>
<dbReference type="PIRSF" id="PIRSF003097">
    <property type="entry name" value="FtsX"/>
    <property type="match status" value="1"/>
</dbReference>
<dbReference type="Gene3D" id="3.30.70.3040">
    <property type="match status" value="1"/>
</dbReference>
<dbReference type="InterPro" id="IPR040690">
    <property type="entry name" value="FtsX_ECD"/>
</dbReference>
<evidence type="ECO:0000256" key="1">
    <source>
        <dbReference type="ARBA" id="ARBA00004429"/>
    </source>
</evidence>
<reference evidence="16 17" key="1">
    <citation type="submission" date="2020-07" db="EMBL/GenBank/DDBJ databases">
        <title>Genomic diversity of species in the Neisseriaceae family.</title>
        <authorList>
            <person name="Vincent A.T."/>
            <person name="Bernet E."/>
            <person name="Veyrier F.J."/>
        </authorList>
    </citation>
    <scope>NUCLEOTIDE SEQUENCE [LARGE SCALE GENOMIC DNA]</scope>
    <source>
        <strain evidence="16 17">DSM 22244</strain>
    </source>
</reference>
<comment type="function">
    <text evidence="12">Part of the ABC transporter FtsEX involved in cellular division.</text>
</comment>
<evidence type="ECO:0000256" key="8">
    <source>
        <dbReference type="ARBA" id="ARBA00022692"/>
    </source>
</evidence>
<evidence type="ECO:0000313" key="17">
    <source>
        <dbReference type="Proteomes" id="UP000514752"/>
    </source>
</evidence>